<feature type="compositionally biased region" description="Basic and acidic residues" evidence="1">
    <location>
        <begin position="260"/>
        <end position="274"/>
    </location>
</feature>
<dbReference type="EMBL" id="CDMZ01005892">
    <property type="protein sequence ID" value="CEM55601.1"/>
    <property type="molecule type" value="Genomic_DNA"/>
</dbReference>
<gene>
    <name evidence="2" type="ORF">Cvel_13678</name>
</gene>
<protein>
    <submittedName>
        <fullName evidence="2">Uncharacterized protein</fullName>
    </submittedName>
</protein>
<accession>A0A0G4IEM8</accession>
<name>A0A0G4IEM8_9ALVE</name>
<evidence type="ECO:0000313" key="2">
    <source>
        <dbReference type="EMBL" id="CEM55601.1"/>
    </source>
</evidence>
<sequence>MQGDGHPARQWRRSQTHIDGERSYRVAVFEGDRRNDFFRCANYLARLQTWDGQQYRRLWHNSWDYARALCTVMGAKYFNTWEHELQTALACRPYVKQHCGRSLDMETVMEVGDSDLRRLFKKSVFLTEQMVQCVLHGLLCAWHWVPAQEGCVAQGCKTGKLPGLAGQHGENRGEGERLFPCFQEEDTNCEGRTVESAYDPPISEEVLSEARRLGTKGEGKVILSQKTAFARVEEERKEKQKQVMLQWQQTLLEASRKKREKEEASDASSDEDRQGNAGMAKKVLWGIVRHMRVNSLAERRPRLAVILAACPCGLRCVRGGRDLVPLWQGGGGPGGGGLILRVCIDLSGSLLFFEDFLGALLPESLKDGLYPPTLWSTLLFSRQAGPGVLGCSSGRRGTSASS</sequence>
<evidence type="ECO:0000256" key="1">
    <source>
        <dbReference type="SAM" id="MobiDB-lite"/>
    </source>
</evidence>
<organism evidence="2">
    <name type="scientific">Chromera velia CCMP2878</name>
    <dbReference type="NCBI Taxonomy" id="1169474"/>
    <lineage>
        <taxon>Eukaryota</taxon>
        <taxon>Sar</taxon>
        <taxon>Alveolata</taxon>
        <taxon>Colpodellida</taxon>
        <taxon>Chromeraceae</taxon>
        <taxon>Chromera</taxon>
    </lineage>
</organism>
<feature type="region of interest" description="Disordered" evidence="1">
    <location>
        <begin position="255"/>
        <end position="276"/>
    </location>
</feature>
<reference evidence="2" key="1">
    <citation type="submission" date="2014-11" db="EMBL/GenBank/DDBJ databases">
        <authorList>
            <person name="Otto D Thomas"/>
            <person name="Naeem Raeece"/>
        </authorList>
    </citation>
    <scope>NUCLEOTIDE SEQUENCE</scope>
</reference>
<dbReference type="VEuPathDB" id="CryptoDB:Cvel_13678"/>
<proteinExistence type="predicted"/>
<dbReference type="AlphaFoldDB" id="A0A0G4IEM8"/>